<dbReference type="Proteomes" id="UP001219525">
    <property type="component" value="Unassembled WGS sequence"/>
</dbReference>
<dbReference type="EMBL" id="JARJCW010000006">
    <property type="protein sequence ID" value="KAJ7223292.1"/>
    <property type="molecule type" value="Genomic_DNA"/>
</dbReference>
<protein>
    <submittedName>
        <fullName evidence="2">Uncharacterized protein</fullName>
    </submittedName>
</protein>
<evidence type="ECO:0000313" key="2">
    <source>
        <dbReference type="EMBL" id="KAJ7223292.1"/>
    </source>
</evidence>
<comment type="caution">
    <text evidence="2">The sequence shown here is derived from an EMBL/GenBank/DDBJ whole genome shotgun (WGS) entry which is preliminary data.</text>
</comment>
<sequence>MCINVSVLAEYQKASDRKSPELPVIGVTPQRLLLLPPMHVVCTSPAVARSQWTHRTFRTLFPGCQPHSALQMTHGQSDGLAVPSTGTRRTPGTSRPSTHTRTSLFEARYVLPAAVPLTNQALRRLGGINGAIRANVKATTNSGQGVWLPKQKSVYLALASGPLTGAPAQTRSPTCARISRRARLEHSDAACAAESRVRGALEYGARSCRIPERHDHRHVAPSRPGRVDTQFRCGVALALAAWTVVPRTAGPRIYLILMSAVDVNVEYNRIITYGRFNLLVKDLWLSQWSRSSPSTIVADRRGDLDSLRLTQMKAKTDANERR</sequence>
<reference evidence="2" key="1">
    <citation type="submission" date="2023-03" db="EMBL/GenBank/DDBJ databases">
        <title>Massive genome expansion in bonnet fungi (Mycena s.s.) driven by repeated elements and novel gene families across ecological guilds.</title>
        <authorList>
            <consortium name="Lawrence Berkeley National Laboratory"/>
            <person name="Harder C.B."/>
            <person name="Miyauchi S."/>
            <person name="Viragh M."/>
            <person name="Kuo A."/>
            <person name="Thoen E."/>
            <person name="Andreopoulos B."/>
            <person name="Lu D."/>
            <person name="Skrede I."/>
            <person name="Drula E."/>
            <person name="Henrissat B."/>
            <person name="Morin E."/>
            <person name="Kohler A."/>
            <person name="Barry K."/>
            <person name="LaButti K."/>
            <person name="Morin E."/>
            <person name="Salamov A."/>
            <person name="Lipzen A."/>
            <person name="Mereny Z."/>
            <person name="Hegedus B."/>
            <person name="Baldrian P."/>
            <person name="Stursova M."/>
            <person name="Weitz H."/>
            <person name="Taylor A."/>
            <person name="Grigoriev I.V."/>
            <person name="Nagy L.G."/>
            <person name="Martin F."/>
            <person name="Kauserud H."/>
        </authorList>
    </citation>
    <scope>NUCLEOTIDE SEQUENCE</scope>
    <source>
        <strain evidence="2">9144</strain>
    </source>
</reference>
<evidence type="ECO:0000256" key="1">
    <source>
        <dbReference type="SAM" id="MobiDB-lite"/>
    </source>
</evidence>
<name>A0AAD6YLS5_9AGAR</name>
<feature type="compositionally biased region" description="Low complexity" evidence="1">
    <location>
        <begin position="83"/>
        <end position="99"/>
    </location>
</feature>
<keyword evidence="3" id="KW-1185">Reference proteome</keyword>
<feature type="region of interest" description="Disordered" evidence="1">
    <location>
        <begin position="75"/>
        <end position="99"/>
    </location>
</feature>
<evidence type="ECO:0000313" key="3">
    <source>
        <dbReference type="Proteomes" id="UP001219525"/>
    </source>
</evidence>
<accession>A0AAD6YLS5</accession>
<gene>
    <name evidence="2" type="ORF">GGX14DRAFT_387618</name>
</gene>
<dbReference type="AlphaFoldDB" id="A0AAD6YLS5"/>
<proteinExistence type="predicted"/>
<organism evidence="2 3">
    <name type="scientific">Mycena pura</name>
    <dbReference type="NCBI Taxonomy" id="153505"/>
    <lineage>
        <taxon>Eukaryota</taxon>
        <taxon>Fungi</taxon>
        <taxon>Dikarya</taxon>
        <taxon>Basidiomycota</taxon>
        <taxon>Agaricomycotina</taxon>
        <taxon>Agaricomycetes</taxon>
        <taxon>Agaricomycetidae</taxon>
        <taxon>Agaricales</taxon>
        <taxon>Marasmiineae</taxon>
        <taxon>Mycenaceae</taxon>
        <taxon>Mycena</taxon>
    </lineage>
</organism>